<dbReference type="PROSITE" id="PS50835">
    <property type="entry name" value="IG_LIKE"/>
    <property type="match status" value="2"/>
</dbReference>
<dbReference type="InterPro" id="IPR036179">
    <property type="entry name" value="Ig-like_dom_sf"/>
</dbReference>
<dbReference type="GO" id="GO:0005886">
    <property type="term" value="C:plasma membrane"/>
    <property type="evidence" value="ECO:0007669"/>
    <property type="project" value="TreeGrafter"/>
</dbReference>
<evidence type="ECO:0000256" key="2">
    <source>
        <dbReference type="SAM" id="MobiDB-lite"/>
    </source>
</evidence>
<protein>
    <submittedName>
        <fullName evidence="6">Putative basigin</fullName>
    </submittedName>
</protein>
<dbReference type="Pfam" id="PF13927">
    <property type="entry name" value="Ig_3"/>
    <property type="match status" value="2"/>
</dbReference>
<sequence>MEHHKLIPFLRYSLALLLFLAISAQGDLVPNYDHKEAKLKVFEIKQPLVLFCNVTEAGNHEIQWSRNGTSVENLADLKGRHTVLKSEHKLVIDRAQESDAGLYTCSLPRVGQSKDINVVANVAVKLPSNMAVVEGERLAIQCIVVGTDPIINWTILDNFTASEANSELYSYLPDEKNVKDAILVIESARLTDRGNYSCEANNIATQHRITKPAVAVTFVRVKGKLAALWPFLGICAEVFVLCAIILVYEKRRNKADPDESDTDQSPEQKLDPHGKESDVRQRK</sequence>
<feature type="region of interest" description="Disordered" evidence="2">
    <location>
        <begin position="253"/>
        <end position="283"/>
    </location>
</feature>
<dbReference type="SMART" id="SM00409">
    <property type="entry name" value="IG"/>
    <property type="match status" value="2"/>
</dbReference>
<dbReference type="SMART" id="SM00408">
    <property type="entry name" value="IGc2"/>
    <property type="match status" value="2"/>
</dbReference>
<dbReference type="GO" id="GO:0007156">
    <property type="term" value="P:homophilic cell adhesion via plasma membrane adhesion molecules"/>
    <property type="evidence" value="ECO:0007669"/>
    <property type="project" value="TreeGrafter"/>
</dbReference>
<feature type="domain" description="Ig-like" evidence="5">
    <location>
        <begin position="30"/>
        <end position="107"/>
    </location>
</feature>
<evidence type="ECO:0000256" key="4">
    <source>
        <dbReference type="SAM" id="SignalP"/>
    </source>
</evidence>
<dbReference type="GO" id="GO:0070593">
    <property type="term" value="P:dendrite self-avoidance"/>
    <property type="evidence" value="ECO:0007669"/>
    <property type="project" value="TreeGrafter"/>
</dbReference>
<evidence type="ECO:0000313" key="6">
    <source>
        <dbReference type="EMBL" id="JAV03160.1"/>
    </source>
</evidence>
<dbReference type="PANTHER" id="PTHR10075">
    <property type="entry name" value="BASIGIN RELATED"/>
    <property type="match status" value="1"/>
</dbReference>
<reference evidence="6" key="1">
    <citation type="submission" date="2016-12" db="EMBL/GenBank/DDBJ databases">
        <title>An insight into the sialome and mialome of the sand fly, Nyssomyia neivai.</title>
        <authorList>
            <person name="Sebastian V."/>
            <person name="Goulart T.M."/>
            <person name="Oliveira W."/>
            <person name="Calvo E."/>
            <person name="Oliveira L.F."/>
            <person name="Pinto M.C."/>
            <person name="Rosselino A.M."/>
            <person name="Ribeiro J.M."/>
        </authorList>
    </citation>
    <scope>NUCLEOTIDE SEQUENCE</scope>
</reference>
<keyword evidence="3" id="KW-1133">Transmembrane helix</keyword>
<accession>A0A1L8DA04</accession>
<keyword evidence="4" id="KW-0732">Signal</keyword>
<dbReference type="InterPro" id="IPR003598">
    <property type="entry name" value="Ig_sub2"/>
</dbReference>
<feature type="chain" id="PRO_5012318268" evidence="4">
    <location>
        <begin position="27"/>
        <end position="283"/>
    </location>
</feature>
<dbReference type="PANTHER" id="PTHR10075:SF104">
    <property type="entry name" value="BASIGIN, ISOFORM G"/>
    <property type="match status" value="1"/>
</dbReference>
<organism evidence="6">
    <name type="scientific">Nyssomyia neivai</name>
    <dbReference type="NCBI Taxonomy" id="330878"/>
    <lineage>
        <taxon>Eukaryota</taxon>
        <taxon>Metazoa</taxon>
        <taxon>Ecdysozoa</taxon>
        <taxon>Arthropoda</taxon>
        <taxon>Hexapoda</taxon>
        <taxon>Insecta</taxon>
        <taxon>Pterygota</taxon>
        <taxon>Neoptera</taxon>
        <taxon>Endopterygota</taxon>
        <taxon>Diptera</taxon>
        <taxon>Nematocera</taxon>
        <taxon>Psychodoidea</taxon>
        <taxon>Psychodidae</taxon>
        <taxon>Nyssomyia</taxon>
    </lineage>
</organism>
<evidence type="ECO:0000259" key="5">
    <source>
        <dbReference type="PROSITE" id="PS50835"/>
    </source>
</evidence>
<dbReference type="InterPro" id="IPR007110">
    <property type="entry name" value="Ig-like_dom"/>
</dbReference>
<keyword evidence="3" id="KW-0472">Membrane</keyword>
<dbReference type="AlphaFoldDB" id="A0A1L8DA04"/>
<keyword evidence="3" id="KW-0812">Transmembrane</keyword>
<evidence type="ECO:0000256" key="1">
    <source>
        <dbReference type="ARBA" id="ARBA00023319"/>
    </source>
</evidence>
<feature type="compositionally biased region" description="Basic and acidic residues" evidence="2">
    <location>
        <begin position="266"/>
        <end position="283"/>
    </location>
</feature>
<dbReference type="GO" id="GO:0030424">
    <property type="term" value="C:axon"/>
    <property type="evidence" value="ECO:0007669"/>
    <property type="project" value="TreeGrafter"/>
</dbReference>
<dbReference type="Gene3D" id="2.60.40.10">
    <property type="entry name" value="Immunoglobulins"/>
    <property type="match status" value="2"/>
</dbReference>
<feature type="signal peptide" evidence="4">
    <location>
        <begin position="1"/>
        <end position="26"/>
    </location>
</feature>
<dbReference type="InterPro" id="IPR013783">
    <property type="entry name" value="Ig-like_fold"/>
</dbReference>
<dbReference type="InterPro" id="IPR003599">
    <property type="entry name" value="Ig_sub"/>
</dbReference>
<dbReference type="GO" id="GO:0098632">
    <property type="term" value="F:cell-cell adhesion mediator activity"/>
    <property type="evidence" value="ECO:0007669"/>
    <property type="project" value="TreeGrafter"/>
</dbReference>
<dbReference type="CDD" id="cd00096">
    <property type="entry name" value="Ig"/>
    <property type="match status" value="1"/>
</dbReference>
<evidence type="ECO:0000256" key="3">
    <source>
        <dbReference type="SAM" id="Phobius"/>
    </source>
</evidence>
<feature type="domain" description="Ig-like" evidence="5">
    <location>
        <begin position="108"/>
        <end position="210"/>
    </location>
</feature>
<keyword evidence="1" id="KW-0393">Immunoglobulin domain</keyword>
<feature type="transmembrane region" description="Helical" evidence="3">
    <location>
        <begin position="227"/>
        <end position="248"/>
    </location>
</feature>
<name>A0A1L8DA04_9DIPT</name>
<dbReference type="EMBL" id="GFDF01010924">
    <property type="protein sequence ID" value="JAV03160.1"/>
    <property type="molecule type" value="Transcribed_RNA"/>
</dbReference>
<proteinExistence type="predicted"/>
<dbReference type="SUPFAM" id="SSF48726">
    <property type="entry name" value="Immunoglobulin"/>
    <property type="match status" value="2"/>
</dbReference>
<dbReference type="GO" id="GO:0007411">
    <property type="term" value="P:axon guidance"/>
    <property type="evidence" value="ECO:0007669"/>
    <property type="project" value="TreeGrafter"/>
</dbReference>